<accession>A0A2S9WU27</accession>
<evidence type="ECO:0000313" key="8">
    <source>
        <dbReference type="EMBL" id="PRP66836.1"/>
    </source>
</evidence>
<evidence type="ECO:0000256" key="3">
    <source>
        <dbReference type="ARBA" id="ARBA00022989"/>
    </source>
</evidence>
<evidence type="ECO:0000256" key="5">
    <source>
        <dbReference type="SAM" id="MobiDB-lite"/>
    </source>
</evidence>
<feature type="domain" description="Translocation and assembly module TamB C-terminal" evidence="7">
    <location>
        <begin position="1203"/>
        <end position="1660"/>
    </location>
</feature>
<evidence type="ECO:0000259" key="7">
    <source>
        <dbReference type="Pfam" id="PF04357"/>
    </source>
</evidence>
<keyword evidence="9" id="KW-1185">Reference proteome</keyword>
<dbReference type="RefSeq" id="WP_105982623.1">
    <property type="nucleotide sequence ID" value="NZ_MQUC01000003.1"/>
</dbReference>
<dbReference type="Proteomes" id="UP000239532">
    <property type="component" value="Unassembled WGS sequence"/>
</dbReference>
<dbReference type="EMBL" id="MQUC01000003">
    <property type="protein sequence ID" value="PRP66836.1"/>
    <property type="molecule type" value="Genomic_DNA"/>
</dbReference>
<dbReference type="GO" id="GO:0009306">
    <property type="term" value="P:protein secretion"/>
    <property type="evidence" value="ECO:0007669"/>
    <property type="project" value="InterPro"/>
</dbReference>
<evidence type="ECO:0000313" key="9">
    <source>
        <dbReference type="Proteomes" id="UP000239532"/>
    </source>
</evidence>
<evidence type="ECO:0000256" key="1">
    <source>
        <dbReference type="ARBA" id="ARBA00004167"/>
    </source>
</evidence>
<proteinExistence type="predicted"/>
<comment type="subcellular location">
    <subcellularLocation>
        <location evidence="1">Membrane</location>
        <topology evidence="1">Single-pass membrane protein</topology>
    </subcellularLocation>
</comment>
<feature type="region of interest" description="Disordered" evidence="5">
    <location>
        <begin position="1674"/>
        <end position="1723"/>
    </location>
</feature>
<dbReference type="GO" id="GO:0005886">
    <property type="term" value="C:plasma membrane"/>
    <property type="evidence" value="ECO:0007669"/>
    <property type="project" value="InterPro"/>
</dbReference>
<keyword evidence="3 6" id="KW-1133">Transmembrane helix</keyword>
<comment type="caution">
    <text evidence="8">The sequence shown here is derived from an EMBL/GenBank/DDBJ whole genome shotgun (WGS) entry which is preliminary data.</text>
</comment>
<dbReference type="OrthoDB" id="9811276at2"/>
<organism evidence="8 9">
    <name type="scientific">Nonlabens agnitus</name>
    <dbReference type="NCBI Taxonomy" id="870484"/>
    <lineage>
        <taxon>Bacteria</taxon>
        <taxon>Pseudomonadati</taxon>
        <taxon>Bacteroidota</taxon>
        <taxon>Flavobacteriia</taxon>
        <taxon>Flavobacteriales</taxon>
        <taxon>Flavobacteriaceae</taxon>
        <taxon>Nonlabens</taxon>
    </lineage>
</organism>
<gene>
    <name evidence="8" type="ORF">BST86_06830</name>
</gene>
<feature type="transmembrane region" description="Helical" evidence="6">
    <location>
        <begin position="21"/>
        <end position="39"/>
    </location>
</feature>
<evidence type="ECO:0000256" key="6">
    <source>
        <dbReference type="SAM" id="Phobius"/>
    </source>
</evidence>
<dbReference type="InterPro" id="IPR007452">
    <property type="entry name" value="TamB_C"/>
</dbReference>
<evidence type="ECO:0000256" key="4">
    <source>
        <dbReference type="ARBA" id="ARBA00023136"/>
    </source>
</evidence>
<keyword evidence="4 6" id="KW-0472">Membrane</keyword>
<dbReference type="Pfam" id="PF04357">
    <property type="entry name" value="TamB"/>
    <property type="match status" value="1"/>
</dbReference>
<protein>
    <recommendedName>
        <fullName evidence="7">Translocation and assembly module TamB C-terminal domain-containing protein</fullName>
    </recommendedName>
</protein>
<keyword evidence="2 6" id="KW-0812">Transmembrane</keyword>
<name>A0A2S9WU27_9FLAO</name>
<evidence type="ECO:0000256" key="2">
    <source>
        <dbReference type="ARBA" id="ARBA00022692"/>
    </source>
</evidence>
<feature type="compositionally biased region" description="Basic and acidic residues" evidence="5">
    <location>
        <begin position="1676"/>
        <end position="1723"/>
    </location>
</feature>
<sequence>MAKDEEKKNKEVRKYRWLRRLARVIAGTLIFLLLLVLFIRSPWGQDIIVGQAVKYLEGKTATEVSIDNLFVTFDGNIELDGLYLADKKGDTLVYSKSLEANVPLWPIINVGGISIDYARWDGFKARINRQDTVDGFNYQFLMDAFVVEDTTTTSEPLQLSIGDLDFTNFDVTFKDDLEQLDALVTFDSFQLSMNEFDLEQMIVDIDEVSLTNAVMKYDKDTVTAFAKAEPDNDPNTDTTIAEAITDNAGDSPLPQITVGNLTLDRVQLGYESVPDAINLDSFIGLLETSISQADVQNSAYTVDFLTLNNSDIKVAMRTVENPEEPDATTATTAFEWPEFIIDVQDLDLKNNLVDYSLDGATPKQKQFDPNAILISDLRLLADRFHYENQGATASIQELAFMEGSGINVNQFSLAIAATDQSINITDLNAQVNDNALKGNIELGYESMNSFINNPENVQLDVAIPSYRIDLSDVFRFQPELRSNEYLLALSKRPLTGSLKATGSTQVMQIPNLVAKWGNETAIMATGSLRNATDLDNVYLDFPSIKMPSTRADMSRFVSEQDLGVQLPQRFSLAGNAQGRIDDITAKATLTTTSGTIKLNGGFKNQEVLAFNATMEAQEVDLGSILQNPQLGTLSLNLKTSGSGTTINNLDAVIDANVNSFSYNGYEIKDLPIKGEFNNGNGSITSKYRDDNIDVDLDSQVQLDSVATTANVKLDIAGVDLNAFGITNQNVKAAGKISATFKGDATNYEVNSTIADGIAVFDQQSYLLGNVDLHAFVRPDTTSLDVKNKMLDLQLRSNADPAALAAALQRHIDRYLTTNVNMDTIQPVVMKIKGNLSPAPILRDVILPSLEALDTVQIAMDFNELDRKLDTDITAPYIKYAGSEIDSLLITSRSDASSLKFDIGFKDLESGPLAIKRTNLNGVVSQNELNLDFISYDEEEVLMHFGSSLSRKRNKNGIEDLLFRLKLEDLILNRKPWTIPESNSIAYGDNLITFTDFKLSNESQSVELRSDLTGVDKDHVAILLNNFRLQALLSLLNPDEKLATGSLNGELVLEDVFNKMGFTADLNIQDLNVLEVPLGVLTLDADSGSGDIYTMDMTLKGDDVDMELNGDYRVDPVAAQIDLDLDLQRLNMSTVSNIASEFLSDGKGYVSGNMKLSGTTLEPIYDGSFAFNEAEFTVDMLNAAFLLQDEKLVINNDGLVFNNFEVRDADRNIFSIDGNIGTEDLLNPTFDLRLEANDFTALNSTAGDNDLYYGKATFDATATITGNLTIPVVKMSLDVDDATDVTYVIPATELDIVQRDGIVQFVNKENPDDILTQTEEESATLTGYDITADLRITNGAKVNIIVDPTTGDNLQVTGDGDLKFRMTPNGRMTLAGRYEINDGFYELSLYDIVSRRFDLAKGGSVSWSGDPFDANLDVSAIYQVETSASALMASQTSGADVATRNRFRQELPFLVYLNVDGELMAPVISFRLDMPEDDRGAIGGQVYGRVQQLNSQDQELNKQVFSLLVLNKFFPTSGADGSSGGTAAIARDNLNQALSDQLNQFGGKLLGNTGVDLNFGLDSYTDYQGNSPQERTQLDVTASKKLLDDRLIVSVGSEVDIQGSAADSDGQTPVIGNVSLEYLLNESGQWRLKGFRKNQFDNVIDGQLIVSGISLIFTKEFNEFKNLFTKTVQEEAAAAKRKEDAEKKKEKEKAEAARKEEEEAQQQKEETKKEREAQKEKENQ</sequence>
<reference evidence="8 9" key="1">
    <citation type="submission" date="2016-11" db="EMBL/GenBank/DDBJ databases">
        <title>Trade-off between light-utilization and light-protection in marine flavobacteria.</title>
        <authorList>
            <person name="Kumagai Y."/>
        </authorList>
    </citation>
    <scope>NUCLEOTIDE SEQUENCE [LARGE SCALE GENOMIC DNA]</scope>
    <source>
        <strain evidence="8 9">JCM 17109</strain>
    </source>
</reference>